<feature type="compositionally biased region" description="Low complexity" evidence="1">
    <location>
        <begin position="10"/>
        <end position="22"/>
    </location>
</feature>
<keyword evidence="3" id="KW-1185">Reference proteome</keyword>
<comment type="caution">
    <text evidence="2">The sequence shown here is derived from an EMBL/GenBank/DDBJ whole genome shotgun (WGS) entry which is preliminary data.</text>
</comment>
<accession>A0A9W8RJE6</accession>
<organism evidence="2 3">
    <name type="scientific">Fusarium torreyae</name>
    <dbReference type="NCBI Taxonomy" id="1237075"/>
    <lineage>
        <taxon>Eukaryota</taxon>
        <taxon>Fungi</taxon>
        <taxon>Dikarya</taxon>
        <taxon>Ascomycota</taxon>
        <taxon>Pezizomycotina</taxon>
        <taxon>Sordariomycetes</taxon>
        <taxon>Hypocreomycetidae</taxon>
        <taxon>Hypocreales</taxon>
        <taxon>Nectriaceae</taxon>
        <taxon>Fusarium</taxon>
    </lineage>
</organism>
<gene>
    <name evidence="2" type="ORF">NW762_014748</name>
</gene>
<dbReference type="AlphaFoldDB" id="A0A9W8RJE6"/>
<reference evidence="2" key="1">
    <citation type="submission" date="2022-09" db="EMBL/GenBank/DDBJ databases">
        <title>Fusarium specimens isolated from Avocado Roots.</title>
        <authorList>
            <person name="Stajich J."/>
            <person name="Roper C."/>
            <person name="Heimlech-Rivalta G."/>
        </authorList>
    </citation>
    <scope>NUCLEOTIDE SEQUENCE</scope>
    <source>
        <strain evidence="2">CF00136</strain>
    </source>
</reference>
<dbReference type="Proteomes" id="UP001152049">
    <property type="component" value="Unassembled WGS sequence"/>
</dbReference>
<evidence type="ECO:0000313" key="3">
    <source>
        <dbReference type="Proteomes" id="UP001152049"/>
    </source>
</evidence>
<proteinExistence type="predicted"/>
<protein>
    <submittedName>
        <fullName evidence="2">Uncharacterized protein</fullName>
    </submittedName>
</protein>
<feature type="compositionally biased region" description="Polar residues" evidence="1">
    <location>
        <begin position="49"/>
        <end position="58"/>
    </location>
</feature>
<name>A0A9W8RJE6_9HYPO</name>
<evidence type="ECO:0000256" key="1">
    <source>
        <dbReference type="SAM" id="MobiDB-lite"/>
    </source>
</evidence>
<dbReference type="EMBL" id="JAOQAZ010000055">
    <property type="protein sequence ID" value="KAJ4243694.1"/>
    <property type="molecule type" value="Genomic_DNA"/>
</dbReference>
<feature type="region of interest" description="Disordered" evidence="1">
    <location>
        <begin position="1"/>
        <end position="61"/>
    </location>
</feature>
<evidence type="ECO:0000313" key="2">
    <source>
        <dbReference type="EMBL" id="KAJ4243694.1"/>
    </source>
</evidence>
<feature type="compositionally biased region" description="Low complexity" evidence="1">
    <location>
        <begin position="34"/>
        <end position="46"/>
    </location>
</feature>
<sequence length="284" mass="31329">MTNTQKRNSKSLGSGPTPSPLSKRQKAGTSSGPRTRSLTNTSLSLSPGIGSQTPATSVDHTELEQAQPIEESITVLDPLAFKKSLDAHLHAMKSLEAACDADRVALENNLRELAKLETSITEQKHTIQTIEVNLQAVPQATKLRDAERNLEATGNFDEAATTFVEANSQNLGGATNENQDNRSCLIAAFTELQDLSQERAEDMKQDTFEWQSSAGPSIEAELKSCRSQLETCEASEAEVRGRAKLLERLRDLYVHVLKKLRDERTVDEPQHELGWVQDHRHGMS</sequence>